<dbReference type="AlphaFoldDB" id="A0A7J6GYL1"/>
<name>A0A7J6GYL1_CANSA</name>
<proteinExistence type="predicted"/>
<organism evidence="1 2">
    <name type="scientific">Cannabis sativa</name>
    <name type="common">Hemp</name>
    <name type="synonym">Marijuana</name>
    <dbReference type="NCBI Taxonomy" id="3483"/>
    <lineage>
        <taxon>Eukaryota</taxon>
        <taxon>Viridiplantae</taxon>
        <taxon>Streptophyta</taxon>
        <taxon>Embryophyta</taxon>
        <taxon>Tracheophyta</taxon>
        <taxon>Spermatophyta</taxon>
        <taxon>Magnoliopsida</taxon>
        <taxon>eudicotyledons</taxon>
        <taxon>Gunneridae</taxon>
        <taxon>Pentapetalae</taxon>
        <taxon>rosids</taxon>
        <taxon>fabids</taxon>
        <taxon>Rosales</taxon>
        <taxon>Cannabaceae</taxon>
        <taxon>Cannabis</taxon>
    </lineage>
</organism>
<protein>
    <submittedName>
        <fullName evidence="1">Uncharacterized protein</fullName>
    </submittedName>
</protein>
<reference evidence="1 2" key="1">
    <citation type="journal article" date="2020" name="bioRxiv">
        <title>Sequence and annotation of 42 cannabis genomes reveals extensive copy number variation in cannabinoid synthesis and pathogen resistance genes.</title>
        <authorList>
            <person name="Mckernan K.J."/>
            <person name="Helbert Y."/>
            <person name="Kane L.T."/>
            <person name="Ebling H."/>
            <person name="Zhang L."/>
            <person name="Liu B."/>
            <person name="Eaton Z."/>
            <person name="Mclaughlin S."/>
            <person name="Kingan S."/>
            <person name="Baybayan P."/>
            <person name="Concepcion G."/>
            <person name="Jordan M."/>
            <person name="Riva A."/>
            <person name="Barbazuk W."/>
            <person name="Harkins T."/>
        </authorList>
    </citation>
    <scope>NUCLEOTIDE SEQUENCE [LARGE SCALE GENOMIC DNA]</scope>
    <source>
        <strain evidence="2">cv. Jamaican Lion 4</strain>
        <tissue evidence="1">Leaf</tissue>
    </source>
</reference>
<dbReference type="Proteomes" id="UP000583929">
    <property type="component" value="Unassembled WGS sequence"/>
</dbReference>
<dbReference type="EMBL" id="JAATIQ010000076">
    <property type="protein sequence ID" value="KAF4388027.1"/>
    <property type="molecule type" value="Genomic_DNA"/>
</dbReference>
<accession>A0A7J6GYL1</accession>
<evidence type="ECO:0000313" key="2">
    <source>
        <dbReference type="Proteomes" id="UP000583929"/>
    </source>
</evidence>
<comment type="caution">
    <text evidence="1">The sequence shown here is derived from an EMBL/GenBank/DDBJ whole genome shotgun (WGS) entry which is preliminary data.</text>
</comment>
<keyword evidence="2" id="KW-1185">Reference proteome</keyword>
<sequence length="82" mass="9907">MLGKIKELLKIRKRNIFLSIFSNEKKNQNQREKEFTVQENLDLTLSNEEKDIEEHYALSKTKKNKKQYKNNMEAGFDFLLKR</sequence>
<gene>
    <name evidence="1" type="ORF">G4B88_017060</name>
</gene>
<evidence type="ECO:0000313" key="1">
    <source>
        <dbReference type="EMBL" id="KAF4388027.1"/>
    </source>
</evidence>